<keyword evidence="2" id="KW-0472">Membrane</keyword>
<feature type="transmembrane region" description="Helical" evidence="2">
    <location>
        <begin position="115"/>
        <end position="133"/>
    </location>
</feature>
<feature type="transmembrane region" description="Helical" evidence="2">
    <location>
        <begin position="191"/>
        <end position="211"/>
    </location>
</feature>
<dbReference type="RefSeq" id="WP_091509753.1">
    <property type="nucleotide sequence ID" value="NZ_FOLE01000003.1"/>
</dbReference>
<feature type="compositionally biased region" description="Acidic residues" evidence="1">
    <location>
        <begin position="14"/>
        <end position="23"/>
    </location>
</feature>
<dbReference type="STRING" id="927664.SAMN05421780_10378"/>
<protein>
    <recommendedName>
        <fullName evidence="5">PAP2 superfamily protein</fullName>
    </recommendedName>
</protein>
<dbReference type="EMBL" id="FOLE01000003">
    <property type="protein sequence ID" value="SFC14638.1"/>
    <property type="molecule type" value="Genomic_DNA"/>
</dbReference>
<dbReference type="OrthoDB" id="9786064at2"/>
<name>A0A1I1GXQ2_9BACT</name>
<dbReference type="Proteomes" id="UP000199514">
    <property type="component" value="Unassembled WGS sequence"/>
</dbReference>
<evidence type="ECO:0000313" key="4">
    <source>
        <dbReference type="Proteomes" id="UP000199514"/>
    </source>
</evidence>
<feature type="transmembrane region" description="Helical" evidence="2">
    <location>
        <begin position="218"/>
        <end position="237"/>
    </location>
</feature>
<keyword evidence="4" id="KW-1185">Reference proteome</keyword>
<sequence>MLHDDTTNYNNEELLPEQEEATESNEMATMRAKGIGGWAAMGLSVLLHPLLQPTLLFGILFYGVEGLLPVAPDVKKQFLLLITLFTFGVPMLGIYLLHLIGYVRDLHMTDRRDRIMPMVLTTAVYLAISWMFFQKGASYIVAIVMGTISVALLLTTVISLVWKISAHAVGAGGVLGCVLMISYVFSASYLLYPVLGLSVLLGLLLSARLYLNAHTPAQVWAGFVLGFVVATFSTWYFL</sequence>
<evidence type="ECO:0000256" key="2">
    <source>
        <dbReference type="SAM" id="Phobius"/>
    </source>
</evidence>
<feature type="transmembrane region" description="Helical" evidence="2">
    <location>
        <begin position="168"/>
        <end position="185"/>
    </location>
</feature>
<dbReference type="AlphaFoldDB" id="A0A1I1GXQ2"/>
<accession>A0A1I1GXQ2</accession>
<proteinExistence type="predicted"/>
<feature type="transmembrane region" description="Helical" evidence="2">
    <location>
        <begin position="139"/>
        <end position="161"/>
    </location>
</feature>
<feature type="region of interest" description="Disordered" evidence="1">
    <location>
        <begin position="1"/>
        <end position="25"/>
    </location>
</feature>
<evidence type="ECO:0000256" key="1">
    <source>
        <dbReference type="SAM" id="MobiDB-lite"/>
    </source>
</evidence>
<feature type="transmembrane region" description="Helical" evidence="2">
    <location>
        <begin position="78"/>
        <end position="103"/>
    </location>
</feature>
<gene>
    <name evidence="3" type="ORF">SAMN05421780_10378</name>
</gene>
<organism evidence="3 4">
    <name type="scientific">Flexibacter flexilis DSM 6793</name>
    <dbReference type="NCBI Taxonomy" id="927664"/>
    <lineage>
        <taxon>Bacteria</taxon>
        <taxon>Pseudomonadati</taxon>
        <taxon>Bacteroidota</taxon>
        <taxon>Cytophagia</taxon>
        <taxon>Cytophagales</taxon>
        <taxon>Flexibacteraceae</taxon>
        <taxon>Flexibacter</taxon>
    </lineage>
</organism>
<keyword evidence="2" id="KW-0812">Transmembrane</keyword>
<feature type="transmembrane region" description="Helical" evidence="2">
    <location>
        <begin position="37"/>
        <end position="63"/>
    </location>
</feature>
<evidence type="ECO:0000313" key="3">
    <source>
        <dbReference type="EMBL" id="SFC14638.1"/>
    </source>
</evidence>
<keyword evidence="2" id="KW-1133">Transmembrane helix</keyword>
<evidence type="ECO:0008006" key="5">
    <source>
        <dbReference type="Google" id="ProtNLM"/>
    </source>
</evidence>
<reference evidence="3 4" key="1">
    <citation type="submission" date="2016-10" db="EMBL/GenBank/DDBJ databases">
        <authorList>
            <person name="de Groot N.N."/>
        </authorList>
    </citation>
    <scope>NUCLEOTIDE SEQUENCE [LARGE SCALE GENOMIC DNA]</scope>
    <source>
        <strain evidence="3 4">DSM 6793</strain>
    </source>
</reference>